<feature type="domain" description="YCII-related" evidence="2">
    <location>
        <begin position="34"/>
        <end position="124"/>
    </location>
</feature>
<gene>
    <name evidence="3" type="ORF">BP00DRAFT_414747</name>
</gene>
<dbReference type="InterPro" id="IPR051807">
    <property type="entry name" value="Sec-metab_biosynth-assoc"/>
</dbReference>
<dbReference type="EMBL" id="KZ825493">
    <property type="protein sequence ID" value="PYI32365.1"/>
    <property type="molecule type" value="Genomic_DNA"/>
</dbReference>
<dbReference type="SUPFAM" id="SSF54909">
    <property type="entry name" value="Dimeric alpha+beta barrel"/>
    <property type="match status" value="1"/>
</dbReference>
<evidence type="ECO:0000256" key="1">
    <source>
        <dbReference type="SAM" id="MobiDB-lite"/>
    </source>
</evidence>
<accession>A0A2V5I6G1</accession>
<feature type="compositionally biased region" description="Pro residues" evidence="1">
    <location>
        <begin position="13"/>
        <end position="22"/>
    </location>
</feature>
<dbReference type="InterPro" id="IPR011008">
    <property type="entry name" value="Dimeric_a/b-barrel"/>
</dbReference>
<evidence type="ECO:0000259" key="2">
    <source>
        <dbReference type="Pfam" id="PF03795"/>
    </source>
</evidence>
<feature type="compositionally biased region" description="Low complexity" evidence="1">
    <location>
        <begin position="1"/>
        <end position="12"/>
    </location>
</feature>
<dbReference type="InterPro" id="IPR005545">
    <property type="entry name" value="YCII"/>
</dbReference>
<dbReference type="PANTHER" id="PTHR33606:SF3">
    <property type="entry name" value="PROTEIN YCII"/>
    <property type="match status" value="1"/>
</dbReference>
<evidence type="ECO:0000313" key="3">
    <source>
        <dbReference type="EMBL" id="PYI32365.1"/>
    </source>
</evidence>
<feature type="region of interest" description="Disordered" evidence="1">
    <location>
        <begin position="1"/>
        <end position="27"/>
    </location>
</feature>
<name>A0A2V5I6G1_9EURO</name>
<dbReference type="Proteomes" id="UP000248817">
    <property type="component" value="Unassembled WGS sequence"/>
</dbReference>
<protein>
    <recommendedName>
        <fullName evidence="2">YCII-related domain-containing protein</fullName>
    </recommendedName>
</protein>
<dbReference type="Gene3D" id="3.30.70.1060">
    <property type="entry name" value="Dimeric alpha+beta barrel"/>
    <property type="match status" value="1"/>
</dbReference>
<reference evidence="3 4" key="1">
    <citation type="submission" date="2018-02" db="EMBL/GenBank/DDBJ databases">
        <title>The genomes of Aspergillus section Nigri reveals drivers in fungal speciation.</title>
        <authorList>
            <consortium name="DOE Joint Genome Institute"/>
            <person name="Vesth T.C."/>
            <person name="Nybo J."/>
            <person name="Theobald S."/>
            <person name="Brandl J."/>
            <person name="Frisvad J.C."/>
            <person name="Nielsen K.F."/>
            <person name="Lyhne E.K."/>
            <person name="Kogle M.E."/>
            <person name="Kuo A."/>
            <person name="Riley R."/>
            <person name="Clum A."/>
            <person name="Nolan M."/>
            <person name="Lipzen A."/>
            <person name="Salamov A."/>
            <person name="Henrissat B."/>
            <person name="Wiebenga A."/>
            <person name="De vries R.P."/>
            <person name="Grigoriev I.V."/>
            <person name="Mortensen U.H."/>
            <person name="Andersen M.R."/>
            <person name="Baker S.E."/>
        </authorList>
    </citation>
    <scope>NUCLEOTIDE SEQUENCE [LARGE SCALE GENOMIC DNA]</scope>
    <source>
        <strain evidence="3 4">CBS 114.80</strain>
    </source>
</reference>
<evidence type="ECO:0000313" key="4">
    <source>
        <dbReference type="Proteomes" id="UP000248817"/>
    </source>
</evidence>
<keyword evidence="4" id="KW-1185">Reference proteome</keyword>
<proteinExistence type="predicted"/>
<organism evidence="3 4">
    <name type="scientific">Aspergillus indologenus CBS 114.80</name>
    <dbReference type="NCBI Taxonomy" id="1450541"/>
    <lineage>
        <taxon>Eukaryota</taxon>
        <taxon>Fungi</taxon>
        <taxon>Dikarya</taxon>
        <taxon>Ascomycota</taxon>
        <taxon>Pezizomycotina</taxon>
        <taxon>Eurotiomycetes</taxon>
        <taxon>Eurotiomycetidae</taxon>
        <taxon>Eurotiales</taxon>
        <taxon>Aspergillaceae</taxon>
        <taxon>Aspergillus</taxon>
        <taxon>Aspergillus subgen. Circumdati</taxon>
    </lineage>
</organism>
<dbReference type="Pfam" id="PF03795">
    <property type="entry name" value="YCII"/>
    <property type="match status" value="1"/>
</dbReference>
<dbReference type="AlphaFoldDB" id="A0A2V5I6G1"/>
<sequence length="146" mass="15703">MSTTTTTPSNPNQNPPPAPLPSNPDQKNKKMREYLVLLPDKPAPHTLATRLAHRAAHLAHNRAHIDAQRITFGGPMLSAHDAPENEEGTLHRIIGSIHLCRAASAAEVWAMVAADPYGRRGVWDVEKGEVVPMRVLVGSVAGESGS</sequence>
<dbReference type="PANTHER" id="PTHR33606">
    <property type="entry name" value="PROTEIN YCII"/>
    <property type="match status" value="1"/>
</dbReference>